<feature type="transmembrane region" description="Helical" evidence="16">
    <location>
        <begin position="60"/>
        <end position="83"/>
    </location>
</feature>
<proteinExistence type="inferred from homology"/>
<evidence type="ECO:0000313" key="17">
    <source>
        <dbReference type="EMBL" id="AFY64352.1"/>
    </source>
</evidence>
<gene>
    <name evidence="17" type="primary">ND4L</name>
</gene>
<evidence type="ECO:0000256" key="8">
    <source>
        <dbReference type="ARBA" id="ARBA00022967"/>
    </source>
</evidence>
<dbReference type="GO" id="GO:0016651">
    <property type="term" value="F:oxidoreductase activity, acting on NAD(P)H"/>
    <property type="evidence" value="ECO:0007669"/>
    <property type="project" value="InterPro"/>
</dbReference>
<evidence type="ECO:0000256" key="16">
    <source>
        <dbReference type="RuleBase" id="RU004419"/>
    </source>
</evidence>
<comment type="function">
    <text evidence="16">Core subunit of the mitochondrial membrane respiratory chain NADH dehydrogenase (Complex I) which catalyzes electron transfer from NADH through the respiratory chain, using ubiquinone as an electron acceptor.</text>
</comment>
<feature type="transmembrane region" description="Helical" evidence="16">
    <location>
        <begin position="6"/>
        <end position="23"/>
    </location>
</feature>
<evidence type="ECO:0000256" key="10">
    <source>
        <dbReference type="ARBA" id="ARBA00022989"/>
    </source>
</evidence>
<dbReference type="GO" id="GO:0005743">
    <property type="term" value="C:mitochondrial inner membrane"/>
    <property type="evidence" value="ECO:0007669"/>
    <property type="project" value="UniProtKB-SubCell"/>
</dbReference>
<evidence type="ECO:0000256" key="6">
    <source>
        <dbReference type="ARBA" id="ARBA00022660"/>
    </source>
</evidence>
<comment type="subcellular location">
    <subcellularLocation>
        <location evidence="16">Mitochondrion inner membrane</location>
        <topology evidence="16">Multi-pass membrane protein</topology>
    </subcellularLocation>
    <subcellularLocation>
        <location evidence="1">Mitochondrion membrane</location>
        <topology evidence="1">Multi-pass membrane protein</topology>
    </subcellularLocation>
</comment>
<evidence type="ECO:0000256" key="14">
    <source>
        <dbReference type="ARBA" id="ARBA00023136"/>
    </source>
</evidence>
<name>K9S2S4_LIMPO</name>
<evidence type="ECO:0000256" key="11">
    <source>
        <dbReference type="ARBA" id="ARBA00023027"/>
    </source>
</evidence>
<evidence type="ECO:0000256" key="15">
    <source>
        <dbReference type="ARBA" id="ARBA00049551"/>
    </source>
</evidence>
<dbReference type="InterPro" id="IPR039428">
    <property type="entry name" value="NUOK/Mnh_C1-like"/>
</dbReference>
<geneLocation type="mitochondrion" evidence="17"/>
<evidence type="ECO:0000256" key="4">
    <source>
        <dbReference type="ARBA" id="ARBA00016612"/>
    </source>
</evidence>
<comment type="catalytic activity">
    <reaction evidence="15 16">
        <text>a ubiquinone + NADH + 5 H(+)(in) = a ubiquinol + NAD(+) + 4 H(+)(out)</text>
        <dbReference type="Rhea" id="RHEA:29091"/>
        <dbReference type="Rhea" id="RHEA-COMP:9565"/>
        <dbReference type="Rhea" id="RHEA-COMP:9566"/>
        <dbReference type="ChEBI" id="CHEBI:15378"/>
        <dbReference type="ChEBI" id="CHEBI:16389"/>
        <dbReference type="ChEBI" id="CHEBI:17976"/>
        <dbReference type="ChEBI" id="CHEBI:57540"/>
        <dbReference type="ChEBI" id="CHEBI:57945"/>
        <dbReference type="EC" id="7.1.1.2"/>
    </reaction>
</comment>
<keyword evidence="8 16" id="KW-1278">Translocase</keyword>
<keyword evidence="5 16" id="KW-0813">Transport</keyword>
<sequence>MLINFNEVLLGILMYFLGLMSFLSNRKHLLSMLLSLEFMVLGSFLLMVRLVGGSLGEESFLLFFLTMVVCEGSLGLSILVLVIRSHGNDYFSSMKLLEC</sequence>
<evidence type="ECO:0000256" key="13">
    <source>
        <dbReference type="ARBA" id="ARBA00023128"/>
    </source>
</evidence>
<keyword evidence="7 16" id="KW-0812">Transmembrane</keyword>
<keyword evidence="14 16" id="KW-0472">Membrane</keyword>
<dbReference type="Pfam" id="PF00420">
    <property type="entry name" value="Oxidored_q2"/>
    <property type="match status" value="1"/>
</dbReference>
<keyword evidence="6 16" id="KW-0679">Respiratory chain</keyword>
<evidence type="ECO:0000256" key="12">
    <source>
        <dbReference type="ARBA" id="ARBA00023075"/>
    </source>
</evidence>
<evidence type="ECO:0000256" key="5">
    <source>
        <dbReference type="ARBA" id="ARBA00022448"/>
    </source>
</evidence>
<evidence type="ECO:0000256" key="3">
    <source>
        <dbReference type="ARBA" id="ARBA00012944"/>
    </source>
</evidence>
<protein>
    <recommendedName>
        <fullName evidence="4 16">NADH-ubiquinone oxidoreductase chain 4L</fullName>
        <ecNumber evidence="3 16">7.1.1.2</ecNumber>
    </recommendedName>
</protein>
<dbReference type="OrthoDB" id="6146597at2759"/>
<dbReference type="GO" id="GO:0008137">
    <property type="term" value="F:NADH dehydrogenase (ubiquinone) activity"/>
    <property type="evidence" value="ECO:0007669"/>
    <property type="project" value="UniProtKB-EC"/>
</dbReference>
<dbReference type="EC" id="7.1.1.2" evidence="3 16"/>
<evidence type="ECO:0000256" key="9">
    <source>
        <dbReference type="ARBA" id="ARBA00022982"/>
    </source>
</evidence>
<evidence type="ECO:0000256" key="1">
    <source>
        <dbReference type="ARBA" id="ARBA00004225"/>
    </source>
</evidence>
<dbReference type="PANTHER" id="PTHR11434:SF0">
    <property type="entry name" value="NADH-UBIQUINONE OXIDOREDUCTASE CHAIN 4L"/>
    <property type="match status" value="1"/>
</dbReference>
<accession>K9S2S4</accession>
<keyword evidence="16" id="KW-0999">Mitochondrion inner membrane</keyword>
<dbReference type="InterPro" id="IPR001133">
    <property type="entry name" value="NADH_UbQ_OxRdtase_chain4L/K"/>
</dbReference>
<comment type="similarity">
    <text evidence="2 16">Belongs to the complex I subunit 4L family.</text>
</comment>
<dbReference type="Gene3D" id="1.10.287.3510">
    <property type="match status" value="1"/>
</dbReference>
<evidence type="ECO:0000256" key="7">
    <source>
        <dbReference type="ARBA" id="ARBA00022692"/>
    </source>
</evidence>
<dbReference type="EMBL" id="JX983598">
    <property type="protein sequence ID" value="AFY64352.1"/>
    <property type="molecule type" value="Genomic_DNA"/>
</dbReference>
<keyword evidence="10 16" id="KW-1133">Transmembrane helix</keyword>
<keyword evidence="9 16" id="KW-0249">Electron transport</keyword>
<keyword evidence="12 16" id="KW-0830">Ubiquinone</keyword>
<organism evidence="17">
    <name type="scientific">Limulus polyphemus</name>
    <name type="common">Atlantic horseshoe crab</name>
    <dbReference type="NCBI Taxonomy" id="6850"/>
    <lineage>
        <taxon>Eukaryota</taxon>
        <taxon>Metazoa</taxon>
        <taxon>Ecdysozoa</taxon>
        <taxon>Arthropoda</taxon>
        <taxon>Chelicerata</taxon>
        <taxon>Merostomata</taxon>
        <taxon>Xiphosura</taxon>
        <taxon>Limulidae</taxon>
        <taxon>Limulus</taxon>
    </lineage>
</organism>
<evidence type="ECO:0000256" key="2">
    <source>
        <dbReference type="ARBA" id="ARBA00010519"/>
    </source>
</evidence>
<keyword evidence="11 16" id="KW-0520">NAD</keyword>
<dbReference type="AlphaFoldDB" id="K9S2S4"/>
<feature type="transmembrane region" description="Helical" evidence="16">
    <location>
        <begin position="30"/>
        <end position="48"/>
    </location>
</feature>
<keyword evidence="13 16" id="KW-0496">Mitochondrion</keyword>
<dbReference type="GO" id="GO:0042773">
    <property type="term" value="P:ATP synthesis coupled electron transport"/>
    <property type="evidence" value="ECO:0007669"/>
    <property type="project" value="UniProtKB-UniRule"/>
</dbReference>
<dbReference type="PANTHER" id="PTHR11434">
    <property type="entry name" value="NADH-UBIQUINONE OXIDOREDUCTASE SUBUNIT ND4L"/>
    <property type="match status" value="1"/>
</dbReference>
<dbReference type="GO" id="GO:0030964">
    <property type="term" value="C:NADH dehydrogenase complex"/>
    <property type="evidence" value="ECO:0007669"/>
    <property type="project" value="TreeGrafter"/>
</dbReference>
<reference evidence="17" key="1">
    <citation type="submission" date="2012-10" db="EMBL/GenBank/DDBJ databases">
        <authorList>
            <person name="Chabot C.C."/>
            <person name="Cooper M.B."/>
        </authorList>
    </citation>
    <scope>NUCLEOTIDE SEQUENCE</scope>
    <source>
        <strain evidence="17">GBM001</strain>
    </source>
</reference>